<dbReference type="NCBIfam" id="NF012200">
    <property type="entry name" value="choice_anch_D"/>
    <property type="match status" value="2"/>
</dbReference>
<dbReference type="STRING" id="1195760.SAMN05444281_2015"/>
<feature type="chain" id="PRO_5009914529" evidence="6">
    <location>
        <begin position="24"/>
        <end position="314"/>
    </location>
</feature>
<dbReference type="Proteomes" id="UP000184109">
    <property type="component" value="Unassembled WGS sequence"/>
</dbReference>
<feature type="signal peptide" evidence="6">
    <location>
        <begin position="1"/>
        <end position="23"/>
    </location>
</feature>
<evidence type="ECO:0000256" key="3">
    <source>
        <dbReference type="ARBA" id="ARBA00022490"/>
    </source>
</evidence>
<feature type="domain" description="Cep192/Spd-2-like" evidence="7">
    <location>
        <begin position="136"/>
        <end position="232"/>
    </location>
</feature>
<dbReference type="InterPro" id="IPR036909">
    <property type="entry name" value="Cyt_c-like_dom_sf"/>
</dbReference>
<evidence type="ECO:0000259" key="7">
    <source>
        <dbReference type="Pfam" id="PF22073"/>
    </source>
</evidence>
<dbReference type="PANTHER" id="PTHR46127:SF1">
    <property type="entry name" value="CILIA- AND FLAGELLA-ASSOCIATED PROTEIN 65"/>
    <property type="match status" value="1"/>
</dbReference>
<organism evidence="9 10">
    <name type="scientific">Wenyingzhuangia marina</name>
    <dbReference type="NCBI Taxonomy" id="1195760"/>
    <lineage>
        <taxon>Bacteria</taxon>
        <taxon>Pseudomonadati</taxon>
        <taxon>Bacteroidota</taxon>
        <taxon>Flavobacteriia</taxon>
        <taxon>Flavobacteriales</taxon>
        <taxon>Flavobacteriaceae</taxon>
        <taxon>Wenyingzhuangia</taxon>
    </lineage>
</organism>
<reference evidence="10" key="1">
    <citation type="submission" date="2016-11" db="EMBL/GenBank/DDBJ databases">
        <authorList>
            <person name="Varghese N."/>
            <person name="Submissions S."/>
        </authorList>
    </citation>
    <scope>NUCLEOTIDE SEQUENCE [LARGE SCALE GENOMIC DNA]</scope>
    <source>
        <strain evidence="10">DSM 100572</strain>
    </source>
</reference>
<dbReference type="InterPro" id="IPR054090">
    <property type="entry name" value="Cep192_Spd-2-like_dom"/>
</dbReference>
<keyword evidence="6" id="KW-0732">Signal</keyword>
<dbReference type="RefSeq" id="WP_073121096.1">
    <property type="nucleotide sequence ID" value="NZ_BMEN01000004.1"/>
</dbReference>
<dbReference type="SUPFAM" id="SSF46626">
    <property type="entry name" value="Cytochrome c"/>
    <property type="match status" value="1"/>
</dbReference>
<evidence type="ECO:0000256" key="1">
    <source>
        <dbReference type="ARBA" id="ARBA00004138"/>
    </source>
</evidence>
<name>A0A1M5VXC7_9FLAO</name>
<dbReference type="EMBL" id="FQXQ01000004">
    <property type="protein sequence ID" value="SHH79644.1"/>
    <property type="molecule type" value="Genomic_DNA"/>
</dbReference>
<evidence type="ECO:0000313" key="10">
    <source>
        <dbReference type="Proteomes" id="UP000184109"/>
    </source>
</evidence>
<dbReference type="Pfam" id="PF22073">
    <property type="entry name" value="Cep192_D4"/>
    <property type="match status" value="1"/>
</dbReference>
<evidence type="ECO:0000256" key="4">
    <source>
        <dbReference type="ARBA" id="ARBA00023069"/>
    </source>
</evidence>
<evidence type="ECO:0000313" key="9">
    <source>
        <dbReference type="EMBL" id="SHH79644.1"/>
    </source>
</evidence>
<evidence type="ECO:0000256" key="5">
    <source>
        <dbReference type="ARBA" id="ARBA00023273"/>
    </source>
</evidence>
<dbReference type="Pfam" id="PF22544">
    <property type="entry name" value="HYDIN_VesB_CFA65-like_Ig"/>
    <property type="match status" value="1"/>
</dbReference>
<dbReference type="OrthoDB" id="9786191at2"/>
<keyword evidence="4" id="KW-0969">Cilium</keyword>
<comment type="subcellular location">
    <subcellularLocation>
        <location evidence="1">Cell projection</location>
        <location evidence="1">Cilium</location>
    </subcellularLocation>
    <subcellularLocation>
        <location evidence="2">Cytoplasm</location>
    </subcellularLocation>
</comment>
<dbReference type="PANTHER" id="PTHR46127">
    <property type="entry name" value="CILIA- AND FLAGELLA-ASSOCIATED PROTEIN 65"/>
    <property type="match status" value="1"/>
</dbReference>
<accession>A0A1M5VXC7</accession>
<keyword evidence="5" id="KW-0966">Cell projection</keyword>
<sequence>MKKTIQYLSLFTLLLFISCGSDATEEIESVTSINTSLQTISFSETEINTSSELTFNVSNTGNTDIDNASIVNSNSVFTISPATFSLSKNQSKTFTITFTPTQVQNYTDTFSLKLGQTILSSINVNGDGITATPITSIQSSKTSLNFNDVTINNTIQLSLVISNNGNQNINAITVNNTVSEFSVSPTSFPLNTEATKTINISFTPTQVQNYNDVITFKTKNTILASVSLSGNGTQQAPLTTYTKDIKPIMTANCTSCHGSSGGVSLETFTATKNAFVSRGALSQIELGEMPRNVNKLPQTEIDLIKKWIADGYPE</sequence>
<dbReference type="InterPro" id="IPR052614">
    <property type="entry name" value="CFAP65"/>
</dbReference>
<protein>
    <submittedName>
        <fullName evidence="9">Abnormal spindle-like microcephaly-assoc'd, ASPM-SPD-2-Hydin</fullName>
    </submittedName>
</protein>
<dbReference type="GO" id="GO:0009055">
    <property type="term" value="F:electron transfer activity"/>
    <property type="evidence" value="ECO:0007669"/>
    <property type="project" value="InterPro"/>
</dbReference>
<dbReference type="InterPro" id="IPR053879">
    <property type="entry name" value="HYDIN_VesB_CFA65-like_Ig"/>
</dbReference>
<evidence type="ECO:0000256" key="6">
    <source>
        <dbReference type="SAM" id="SignalP"/>
    </source>
</evidence>
<dbReference type="Gene3D" id="2.60.40.10">
    <property type="entry name" value="Immunoglobulins"/>
    <property type="match status" value="2"/>
</dbReference>
<gene>
    <name evidence="9" type="ORF">SAMN05444281_2015</name>
</gene>
<dbReference type="InterPro" id="IPR013783">
    <property type="entry name" value="Ig-like_fold"/>
</dbReference>
<dbReference type="PROSITE" id="PS51257">
    <property type="entry name" value="PROKAR_LIPOPROTEIN"/>
    <property type="match status" value="1"/>
</dbReference>
<feature type="domain" description="HYDIN/VesB/CFA65-like Ig-like" evidence="8">
    <location>
        <begin position="38"/>
        <end position="114"/>
    </location>
</feature>
<evidence type="ECO:0000259" key="8">
    <source>
        <dbReference type="Pfam" id="PF22544"/>
    </source>
</evidence>
<keyword evidence="10" id="KW-1185">Reference proteome</keyword>
<dbReference type="GO" id="GO:0020037">
    <property type="term" value="F:heme binding"/>
    <property type="evidence" value="ECO:0007669"/>
    <property type="project" value="InterPro"/>
</dbReference>
<keyword evidence="3" id="KW-0963">Cytoplasm</keyword>
<dbReference type="AlphaFoldDB" id="A0A1M5VXC7"/>
<evidence type="ECO:0000256" key="2">
    <source>
        <dbReference type="ARBA" id="ARBA00004496"/>
    </source>
</evidence>
<proteinExistence type="predicted"/>